<dbReference type="GO" id="GO:0003677">
    <property type="term" value="F:DNA binding"/>
    <property type="evidence" value="ECO:0007669"/>
    <property type="project" value="UniProtKB-KW"/>
</dbReference>
<evidence type="ECO:0000256" key="3">
    <source>
        <dbReference type="ARBA" id="ARBA00023163"/>
    </source>
</evidence>
<dbReference type="InterPro" id="IPR036388">
    <property type="entry name" value="WH-like_DNA-bd_sf"/>
</dbReference>
<dbReference type="AlphaFoldDB" id="A0A0B3BS97"/>
<accession>A0A0B3BS97</accession>
<evidence type="ECO:0000256" key="1">
    <source>
        <dbReference type="ARBA" id="ARBA00023015"/>
    </source>
</evidence>
<dbReference type="PATRIC" id="fig|706570.3.peg.1420"/>
<dbReference type="Proteomes" id="UP000030980">
    <property type="component" value="Unassembled WGS sequence"/>
</dbReference>
<dbReference type="EMBL" id="JTAK01000002">
    <property type="protein sequence ID" value="KHO65480.1"/>
    <property type="molecule type" value="Genomic_DNA"/>
</dbReference>
<keyword evidence="1" id="KW-0805">Transcription regulation</keyword>
<evidence type="ECO:0000313" key="7">
    <source>
        <dbReference type="Proteomes" id="UP000030980"/>
    </source>
</evidence>
<evidence type="ECO:0000259" key="4">
    <source>
        <dbReference type="PROSITE" id="PS50995"/>
    </source>
</evidence>
<dbReference type="Pfam" id="PF12802">
    <property type="entry name" value="MarR_2"/>
    <property type="match status" value="1"/>
</dbReference>
<protein>
    <submittedName>
        <fullName evidence="5">MarR family transcriptional regulator</fullName>
    </submittedName>
    <submittedName>
        <fullName evidence="6">Transcriptional regulator, MarR family</fullName>
    </submittedName>
</protein>
<dbReference type="PANTHER" id="PTHR42756:SF1">
    <property type="entry name" value="TRANSCRIPTIONAL REPRESSOR OF EMRAB OPERON"/>
    <property type="match status" value="1"/>
</dbReference>
<name>A0A0B3BS97_9PSED</name>
<dbReference type="RefSeq" id="WP_027590679.1">
    <property type="nucleotide sequence ID" value="NZ_FMUP01000001.1"/>
</dbReference>
<dbReference type="Gene3D" id="1.10.10.10">
    <property type="entry name" value="Winged helix-like DNA-binding domain superfamily/Winged helix DNA-binding domain"/>
    <property type="match status" value="1"/>
</dbReference>
<keyword evidence="7" id="KW-1185">Reference proteome</keyword>
<dbReference type="Proteomes" id="UP000186079">
    <property type="component" value="Unassembled WGS sequence"/>
</dbReference>
<evidence type="ECO:0000313" key="5">
    <source>
        <dbReference type="EMBL" id="KHO65480.1"/>
    </source>
</evidence>
<gene>
    <name evidence="5" type="ORF">PT85_05290</name>
    <name evidence="6" type="ORF">SAMN05421672_107145</name>
</gene>
<organism evidence="5 7">
    <name type="scientific">Pseudomonas flexibilis</name>
    <dbReference type="NCBI Taxonomy" id="706570"/>
    <lineage>
        <taxon>Bacteria</taxon>
        <taxon>Pseudomonadati</taxon>
        <taxon>Pseudomonadota</taxon>
        <taxon>Gammaproteobacteria</taxon>
        <taxon>Pseudomonadales</taxon>
        <taxon>Pseudomonadaceae</taxon>
        <taxon>Pseudomonas</taxon>
    </lineage>
</organism>
<evidence type="ECO:0000313" key="6">
    <source>
        <dbReference type="EMBL" id="SIQ54845.1"/>
    </source>
</evidence>
<dbReference type="OrthoDB" id="5296557at2"/>
<dbReference type="InterPro" id="IPR036390">
    <property type="entry name" value="WH_DNA-bd_sf"/>
</dbReference>
<reference evidence="6 8" key="2">
    <citation type="submission" date="2017-01" db="EMBL/GenBank/DDBJ databases">
        <authorList>
            <person name="Mah S.A."/>
            <person name="Swanson W.J."/>
            <person name="Moy G.W."/>
            <person name="Vacquier V.D."/>
        </authorList>
    </citation>
    <scope>NUCLEOTIDE SEQUENCE [LARGE SCALE GENOMIC DNA]</scope>
    <source>
        <strain evidence="6 8">ATCC 29606</strain>
    </source>
</reference>
<dbReference type="SUPFAM" id="SSF46785">
    <property type="entry name" value="Winged helix' DNA-binding domain"/>
    <property type="match status" value="1"/>
</dbReference>
<proteinExistence type="predicted"/>
<dbReference type="STRING" id="706570.PT85_05290"/>
<reference evidence="5 7" key="1">
    <citation type="submission" date="2014-11" db="EMBL/GenBank/DDBJ databases">
        <title>Genome sequence of Pseudomonas tuomuerensis JCM 14085.</title>
        <authorList>
            <person name="Shin S.-K."/>
            <person name="Yi H."/>
        </authorList>
    </citation>
    <scope>NUCLEOTIDE SEQUENCE [LARGE SCALE GENOMIC DNA]</scope>
    <source>
        <strain evidence="5 7">JCM 14085</strain>
    </source>
</reference>
<dbReference type="EMBL" id="FTMC01000007">
    <property type="protein sequence ID" value="SIQ54845.1"/>
    <property type="molecule type" value="Genomic_DNA"/>
</dbReference>
<dbReference type="PANTHER" id="PTHR42756">
    <property type="entry name" value="TRANSCRIPTIONAL REGULATOR, MARR"/>
    <property type="match status" value="1"/>
</dbReference>
<keyword evidence="3" id="KW-0804">Transcription</keyword>
<dbReference type="SMART" id="SM00347">
    <property type="entry name" value="HTH_MARR"/>
    <property type="match status" value="1"/>
</dbReference>
<dbReference type="PROSITE" id="PS50995">
    <property type="entry name" value="HTH_MARR_2"/>
    <property type="match status" value="1"/>
</dbReference>
<evidence type="ECO:0000313" key="8">
    <source>
        <dbReference type="Proteomes" id="UP000186079"/>
    </source>
</evidence>
<sequence length="145" mass="16363">MSQFEQHTFAMQLTQLSRSWRAELDRRLADIGLSQARWLVLLHLSRFEAAPTQSQLAQSVGIEGPTLARLLDSLEGQGLVQRLEAPEDRRAKRVMLCEQALPLIKRIQHIADELRGQLLAGIDPADLQLCQQVHRRILANLQALG</sequence>
<dbReference type="GO" id="GO:0003700">
    <property type="term" value="F:DNA-binding transcription factor activity"/>
    <property type="evidence" value="ECO:0007669"/>
    <property type="project" value="InterPro"/>
</dbReference>
<evidence type="ECO:0000256" key="2">
    <source>
        <dbReference type="ARBA" id="ARBA00023125"/>
    </source>
</evidence>
<accession>A0A0B2D5S8</accession>
<feature type="domain" description="HTH marR-type" evidence="4">
    <location>
        <begin position="6"/>
        <end position="139"/>
    </location>
</feature>
<dbReference type="PRINTS" id="PR00598">
    <property type="entry name" value="HTHMARR"/>
</dbReference>
<keyword evidence="2" id="KW-0238">DNA-binding</keyword>
<dbReference type="InterPro" id="IPR000835">
    <property type="entry name" value="HTH_MarR-typ"/>
</dbReference>